<dbReference type="EMBL" id="JARKIE010000006">
    <property type="protein sequence ID" value="KAJ7706676.1"/>
    <property type="molecule type" value="Genomic_DNA"/>
</dbReference>
<accession>A0AAD7GWE9</accession>
<comment type="caution">
    <text evidence="3">The sequence shown here is derived from an EMBL/GenBank/DDBJ whole genome shotgun (WGS) entry which is preliminary data.</text>
</comment>
<feature type="chain" id="PRO_5042205056" evidence="2">
    <location>
        <begin position="25"/>
        <end position="314"/>
    </location>
</feature>
<feature type="region of interest" description="Disordered" evidence="1">
    <location>
        <begin position="42"/>
        <end position="63"/>
    </location>
</feature>
<dbReference type="Proteomes" id="UP001221757">
    <property type="component" value="Unassembled WGS sequence"/>
</dbReference>
<keyword evidence="4" id="KW-1185">Reference proteome</keyword>
<gene>
    <name evidence="3" type="ORF">B0H17DRAFT_1125528</name>
</gene>
<evidence type="ECO:0000313" key="4">
    <source>
        <dbReference type="Proteomes" id="UP001221757"/>
    </source>
</evidence>
<evidence type="ECO:0000256" key="2">
    <source>
        <dbReference type="SAM" id="SignalP"/>
    </source>
</evidence>
<evidence type="ECO:0000256" key="1">
    <source>
        <dbReference type="SAM" id="MobiDB-lite"/>
    </source>
</evidence>
<feature type="compositionally biased region" description="Polar residues" evidence="1">
    <location>
        <begin position="123"/>
        <end position="167"/>
    </location>
</feature>
<organism evidence="3 4">
    <name type="scientific">Mycena rosella</name>
    <name type="common">Pink bonnet</name>
    <name type="synonym">Agaricus rosellus</name>
    <dbReference type="NCBI Taxonomy" id="1033263"/>
    <lineage>
        <taxon>Eukaryota</taxon>
        <taxon>Fungi</taxon>
        <taxon>Dikarya</taxon>
        <taxon>Basidiomycota</taxon>
        <taxon>Agaricomycotina</taxon>
        <taxon>Agaricomycetes</taxon>
        <taxon>Agaricomycetidae</taxon>
        <taxon>Agaricales</taxon>
        <taxon>Marasmiineae</taxon>
        <taxon>Mycenaceae</taxon>
        <taxon>Mycena</taxon>
    </lineage>
</organism>
<feature type="signal peptide" evidence="2">
    <location>
        <begin position="1"/>
        <end position="24"/>
    </location>
</feature>
<dbReference type="AlphaFoldDB" id="A0AAD7GWE9"/>
<feature type="compositionally biased region" description="Basic and acidic residues" evidence="1">
    <location>
        <begin position="93"/>
        <end position="102"/>
    </location>
</feature>
<protein>
    <submittedName>
        <fullName evidence="3">Uncharacterized protein</fullName>
    </submittedName>
</protein>
<sequence>MVKYLGWVLGLLVLLISHMAPSLPTPPSSLAHRHTTFVRDARHGAMTPSYAVPRRSPTHPRAPFRDIANEVSHIQNAPSTRPVSPSLDPARSSFRDADRERQLALQESPSRRRRRIPGASGDENWSSSPAVGTRSSSPTPGASTSRVARTPPDTETTTAPVPSAQSLAQRARRQRKAGAQREREAAAGPMANAAPGPPAENINRYSAAQQERRERESRATKVLQLVPIQQEEPRGRRLPRKTIVQRPSNDVGSVNSWSAKMEWQHHLKIVGEMHRQNNPRLRRDTMDILQTVIRDHNQYANVFRHSYEILKDLG</sequence>
<reference evidence="3" key="1">
    <citation type="submission" date="2023-03" db="EMBL/GenBank/DDBJ databases">
        <title>Massive genome expansion in bonnet fungi (Mycena s.s.) driven by repeated elements and novel gene families across ecological guilds.</title>
        <authorList>
            <consortium name="Lawrence Berkeley National Laboratory"/>
            <person name="Harder C.B."/>
            <person name="Miyauchi S."/>
            <person name="Viragh M."/>
            <person name="Kuo A."/>
            <person name="Thoen E."/>
            <person name="Andreopoulos B."/>
            <person name="Lu D."/>
            <person name="Skrede I."/>
            <person name="Drula E."/>
            <person name="Henrissat B."/>
            <person name="Morin E."/>
            <person name="Kohler A."/>
            <person name="Barry K."/>
            <person name="LaButti K."/>
            <person name="Morin E."/>
            <person name="Salamov A."/>
            <person name="Lipzen A."/>
            <person name="Mereny Z."/>
            <person name="Hegedus B."/>
            <person name="Baldrian P."/>
            <person name="Stursova M."/>
            <person name="Weitz H."/>
            <person name="Taylor A."/>
            <person name="Grigoriev I.V."/>
            <person name="Nagy L.G."/>
            <person name="Martin F."/>
            <person name="Kauserud H."/>
        </authorList>
    </citation>
    <scope>NUCLEOTIDE SEQUENCE</scope>
    <source>
        <strain evidence="3">CBHHK067</strain>
    </source>
</reference>
<keyword evidence="2" id="KW-0732">Signal</keyword>
<name>A0AAD7GWE9_MYCRO</name>
<proteinExistence type="predicted"/>
<evidence type="ECO:0000313" key="3">
    <source>
        <dbReference type="EMBL" id="KAJ7706676.1"/>
    </source>
</evidence>
<feature type="region of interest" description="Disordered" evidence="1">
    <location>
        <begin position="75"/>
        <end position="201"/>
    </location>
</feature>